<dbReference type="SUPFAM" id="SSF56349">
    <property type="entry name" value="DNA breaking-rejoining enzymes"/>
    <property type="match status" value="1"/>
</dbReference>
<proteinExistence type="predicted"/>
<reference evidence="3" key="1">
    <citation type="submission" date="2022-10" db="EMBL/GenBank/DDBJ databases">
        <title>Completed Genome Sequence of two octocoral isolated bacterium, Endozoicomonas euniceicola EF212T and Endozoicomonas gorgoniicola PS125T.</title>
        <authorList>
            <person name="Chiou Y.-J."/>
            <person name="Chen Y.-H."/>
        </authorList>
    </citation>
    <scope>NUCLEOTIDE SEQUENCE</scope>
    <source>
        <strain evidence="3">EF212</strain>
    </source>
</reference>
<dbReference type="InterPro" id="IPR002104">
    <property type="entry name" value="Integrase_catalytic"/>
</dbReference>
<evidence type="ECO:0000313" key="4">
    <source>
        <dbReference type="Proteomes" id="UP001163255"/>
    </source>
</evidence>
<evidence type="ECO:0000256" key="1">
    <source>
        <dbReference type="ARBA" id="ARBA00023172"/>
    </source>
</evidence>
<dbReference type="InterPro" id="IPR011010">
    <property type="entry name" value="DNA_brk_join_enz"/>
</dbReference>
<name>A0ABY6H3Y6_9GAMM</name>
<dbReference type="EMBL" id="CP103300">
    <property type="protein sequence ID" value="UYM18928.1"/>
    <property type="molecule type" value="Genomic_DNA"/>
</dbReference>
<dbReference type="Pfam" id="PF00589">
    <property type="entry name" value="Phage_integrase"/>
    <property type="match status" value="1"/>
</dbReference>
<keyword evidence="1" id="KW-0233">DNA recombination</keyword>
<dbReference type="InterPro" id="IPR013762">
    <property type="entry name" value="Integrase-like_cat_sf"/>
</dbReference>
<evidence type="ECO:0000259" key="2">
    <source>
        <dbReference type="Pfam" id="PF00589"/>
    </source>
</evidence>
<organism evidence="3 4">
    <name type="scientific">Endozoicomonas euniceicola</name>
    <dbReference type="NCBI Taxonomy" id="1234143"/>
    <lineage>
        <taxon>Bacteria</taxon>
        <taxon>Pseudomonadati</taxon>
        <taxon>Pseudomonadota</taxon>
        <taxon>Gammaproteobacteria</taxon>
        <taxon>Oceanospirillales</taxon>
        <taxon>Endozoicomonadaceae</taxon>
        <taxon>Endozoicomonas</taxon>
    </lineage>
</organism>
<feature type="domain" description="Tyr recombinase" evidence="2">
    <location>
        <begin position="2"/>
        <end position="59"/>
    </location>
</feature>
<dbReference type="Gene3D" id="1.10.443.10">
    <property type="entry name" value="Intergrase catalytic core"/>
    <property type="match status" value="1"/>
</dbReference>
<dbReference type="Proteomes" id="UP001163255">
    <property type="component" value="Chromosome"/>
</dbReference>
<keyword evidence="4" id="KW-1185">Reference proteome</keyword>
<accession>A0ABY6H3Y6</accession>
<sequence>MQAMVTTWGREAGIEGFVTHSGRRTFATRLARQGASEKHLCMLLRHHTEDMPYEYVDPEYSSIKKALSSIHYWSASDYNLSENKEVK</sequence>
<gene>
    <name evidence="3" type="ORF">NX720_26590</name>
</gene>
<evidence type="ECO:0000313" key="3">
    <source>
        <dbReference type="EMBL" id="UYM18928.1"/>
    </source>
</evidence>
<protein>
    <submittedName>
        <fullName evidence="3">Tyrosine-type recombinase/integrase</fullName>
    </submittedName>
</protein>